<keyword evidence="1" id="KW-1133">Transmembrane helix</keyword>
<keyword evidence="1" id="KW-0472">Membrane</keyword>
<accession>A0A4R3K838</accession>
<keyword evidence="3" id="KW-1185">Reference proteome</keyword>
<evidence type="ECO:0000313" key="2">
    <source>
        <dbReference type="EMBL" id="TCS79156.1"/>
    </source>
</evidence>
<comment type="caution">
    <text evidence="2">The sequence shown here is derived from an EMBL/GenBank/DDBJ whole genome shotgun (WGS) entry which is preliminary data.</text>
</comment>
<evidence type="ECO:0000313" key="3">
    <source>
        <dbReference type="Proteomes" id="UP000295726"/>
    </source>
</evidence>
<dbReference type="InterPro" id="IPR014245">
    <property type="entry name" value="Spore_III_AF"/>
</dbReference>
<proteinExistence type="predicted"/>
<dbReference type="RefSeq" id="WP_132380787.1">
    <property type="nucleotide sequence ID" value="NZ_DAIPCY010000003.1"/>
</dbReference>
<name>A0A4R3K838_9FIRM</name>
<dbReference type="OrthoDB" id="1779586at2"/>
<sequence length="123" mass="14604">MLNYLYEWIKNLAFFLVIVTAVLQVIPGTGYKKYVQFFSGMVMILLMLTPILKLVGMENQFYELYHSKEYELSKKEIEEQQKYFENLDIMDFLPDEYQNHTEEEDDTKSIPNEIKVEGIQVGE</sequence>
<evidence type="ECO:0000256" key="1">
    <source>
        <dbReference type="SAM" id="Phobius"/>
    </source>
</evidence>
<protein>
    <submittedName>
        <fullName evidence="2">Stage III sporulation protein AF</fullName>
    </submittedName>
</protein>
<organism evidence="2 3">
    <name type="scientific">Muricomes intestini</name>
    <dbReference type="NCBI Taxonomy" id="1796634"/>
    <lineage>
        <taxon>Bacteria</taxon>
        <taxon>Bacillati</taxon>
        <taxon>Bacillota</taxon>
        <taxon>Clostridia</taxon>
        <taxon>Lachnospirales</taxon>
        <taxon>Lachnospiraceae</taxon>
        <taxon>Muricomes</taxon>
    </lineage>
</organism>
<keyword evidence="1" id="KW-0812">Transmembrane</keyword>
<feature type="transmembrane region" description="Helical" evidence="1">
    <location>
        <begin position="12"/>
        <end position="31"/>
    </location>
</feature>
<reference evidence="2 3" key="1">
    <citation type="submission" date="2019-03" db="EMBL/GenBank/DDBJ databases">
        <title>Genomic Encyclopedia of Type Strains, Phase IV (KMG-IV): sequencing the most valuable type-strain genomes for metagenomic binning, comparative biology and taxonomic classification.</title>
        <authorList>
            <person name="Goeker M."/>
        </authorList>
    </citation>
    <scope>NUCLEOTIDE SEQUENCE [LARGE SCALE GENOMIC DNA]</scope>
    <source>
        <strain evidence="2 3">DSM 29489</strain>
    </source>
</reference>
<dbReference type="Pfam" id="PF09581">
    <property type="entry name" value="Spore_III_AF"/>
    <property type="match status" value="1"/>
</dbReference>
<dbReference type="AlphaFoldDB" id="A0A4R3K838"/>
<feature type="transmembrane region" description="Helical" evidence="1">
    <location>
        <begin position="37"/>
        <end position="55"/>
    </location>
</feature>
<dbReference type="Proteomes" id="UP000295726">
    <property type="component" value="Unassembled WGS sequence"/>
</dbReference>
<gene>
    <name evidence="2" type="ORF">EDD59_10988</name>
</gene>
<dbReference type="EMBL" id="SLZZ01000009">
    <property type="protein sequence ID" value="TCS79156.1"/>
    <property type="molecule type" value="Genomic_DNA"/>
</dbReference>